<keyword evidence="10" id="KW-1185">Reference proteome</keyword>
<dbReference type="Pfam" id="PF13041">
    <property type="entry name" value="PPR_2"/>
    <property type="match status" value="1"/>
</dbReference>
<evidence type="ECO:0000256" key="6">
    <source>
        <dbReference type="PROSITE-ProRule" id="PRU00708"/>
    </source>
</evidence>
<proteinExistence type="inferred from homology"/>
<evidence type="ECO:0000313" key="9">
    <source>
        <dbReference type="EMBL" id="CAL4770554.1"/>
    </source>
</evidence>
<evidence type="ECO:0000313" key="7">
    <source>
        <dbReference type="EMBL" id="CAI3983242.1"/>
    </source>
</evidence>
<evidence type="ECO:0000256" key="3">
    <source>
        <dbReference type="ARBA" id="ARBA00022691"/>
    </source>
</evidence>
<dbReference type="EMBL" id="CAMXCT030000782">
    <property type="protein sequence ID" value="CAL4770554.1"/>
    <property type="molecule type" value="Genomic_DNA"/>
</dbReference>
<dbReference type="InterPro" id="IPR002885">
    <property type="entry name" value="PPR_rpt"/>
</dbReference>
<protein>
    <submittedName>
        <fullName evidence="9">Catechol O-methyltransferase</fullName>
    </submittedName>
</protein>
<dbReference type="SUPFAM" id="SSF53335">
    <property type="entry name" value="S-adenosyl-L-methionine-dependent methyltransferases"/>
    <property type="match status" value="1"/>
</dbReference>
<dbReference type="OrthoDB" id="185373at2759"/>
<dbReference type="PROSITE" id="PS51682">
    <property type="entry name" value="SAM_OMT_I"/>
    <property type="match status" value="1"/>
</dbReference>
<evidence type="ECO:0000256" key="5">
    <source>
        <dbReference type="ARBA" id="ARBA00023453"/>
    </source>
</evidence>
<keyword evidence="3" id="KW-0949">S-adenosyl-L-methionine</keyword>
<dbReference type="PROSITE" id="PS51375">
    <property type="entry name" value="PPR"/>
    <property type="match status" value="3"/>
</dbReference>
<evidence type="ECO:0000256" key="1">
    <source>
        <dbReference type="ARBA" id="ARBA00022603"/>
    </source>
</evidence>
<keyword evidence="2" id="KW-0808">Transferase</keyword>
<feature type="repeat" description="PPR" evidence="6">
    <location>
        <begin position="18"/>
        <end position="52"/>
    </location>
</feature>
<dbReference type="InterPro" id="IPR011990">
    <property type="entry name" value="TPR-like_helical_dom_sf"/>
</dbReference>
<dbReference type="Proteomes" id="UP001152797">
    <property type="component" value="Unassembled WGS sequence"/>
</dbReference>
<feature type="repeat" description="PPR" evidence="6">
    <location>
        <begin position="123"/>
        <end position="157"/>
    </location>
</feature>
<dbReference type="Gene3D" id="1.25.40.10">
    <property type="entry name" value="Tetratricopeptide repeat domain"/>
    <property type="match status" value="2"/>
</dbReference>
<keyword evidence="1" id="KW-0489">Methyltransferase</keyword>
<evidence type="ECO:0000256" key="4">
    <source>
        <dbReference type="ARBA" id="ARBA00022737"/>
    </source>
</evidence>
<dbReference type="Gene3D" id="3.40.50.150">
    <property type="entry name" value="Vaccinia Virus protein VP39"/>
    <property type="match status" value="1"/>
</dbReference>
<dbReference type="GO" id="GO:0008171">
    <property type="term" value="F:O-methyltransferase activity"/>
    <property type="evidence" value="ECO:0007669"/>
    <property type="project" value="InterPro"/>
</dbReference>
<evidence type="ECO:0000313" key="8">
    <source>
        <dbReference type="EMBL" id="CAL1136617.1"/>
    </source>
</evidence>
<dbReference type="AlphaFoldDB" id="A0A9P1FQX9"/>
<organism evidence="7">
    <name type="scientific">Cladocopium goreaui</name>
    <dbReference type="NCBI Taxonomy" id="2562237"/>
    <lineage>
        <taxon>Eukaryota</taxon>
        <taxon>Sar</taxon>
        <taxon>Alveolata</taxon>
        <taxon>Dinophyceae</taxon>
        <taxon>Suessiales</taxon>
        <taxon>Symbiodiniaceae</taxon>
        <taxon>Cladocopium</taxon>
    </lineage>
</organism>
<feature type="non-terminal residue" evidence="7">
    <location>
        <position position="624"/>
    </location>
</feature>
<reference evidence="7" key="1">
    <citation type="submission" date="2022-10" db="EMBL/GenBank/DDBJ databases">
        <authorList>
            <person name="Chen Y."/>
            <person name="Dougan E. K."/>
            <person name="Chan C."/>
            <person name="Rhodes N."/>
            <person name="Thang M."/>
        </authorList>
    </citation>
    <scope>NUCLEOTIDE SEQUENCE</scope>
</reference>
<dbReference type="InterPro" id="IPR002935">
    <property type="entry name" value="SAM_O-MeTrfase"/>
</dbReference>
<comment type="caution">
    <text evidence="7">The sequence shown here is derived from an EMBL/GenBank/DDBJ whole genome shotgun (WGS) entry which is preliminary data.</text>
</comment>
<name>A0A9P1FQX9_9DINO</name>
<dbReference type="NCBIfam" id="TIGR00756">
    <property type="entry name" value="PPR"/>
    <property type="match status" value="2"/>
</dbReference>
<feature type="repeat" description="PPR" evidence="6">
    <location>
        <begin position="88"/>
        <end position="122"/>
    </location>
</feature>
<dbReference type="CDD" id="cd02440">
    <property type="entry name" value="AdoMet_MTases"/>
    <property type="match status" value="1"/>
</dbReference>
<dbReference type="InterPro" id="IPR029063">
    <property type="entry name" value="SAM-dependent_MTases_sf"/>
</dbReference>
<accession>A0A9P1FQX9</accession>
<keyword evidence="4" id="KW-0677">Repeat</keyword>
<dbReference type="Pfam" id="PF01596">
    <property type="entry name" value="Methyltransf_3"/>
    <property type="match status" value="1"/>
</dbReference>
<reference evidence="8" key="2">
    <citation type="submission" date="2024-04" db="EMBL/GenBank/DDBJ databases">
        <authorList>
            <person name="Chen Y."/>
            <person name="Shah S."/>
            <person name="Dougan E. K."/>
            <person name="Thang M."/>
            <person name="Chan C."/>
        </authorList>
    </citation>
    <scope>NUCLEOTIDE SEQUENCE [LARGE SCALE GENOMIC DNA]</scope>
</reference>
<dbReference type="Pfam" id="PF13812">
    <property type="entry name" value="PPR_3"/>
    <property type="match status" value="1"/>
</dbReference>
<dbReference type="EMBL" id="CAMXCT020000782">
    <property type="protein sequence ID" value="CAL1136617.1"/>
    <property type="molecule type" value="Genomic_DNA"/>
</dbReference>
<dbReference type="EMBL" id="CAMXCT010000782">
    <property type="protein sequence ID" value="CAI3983242.1"/>
    <property type="molecule type" value="Genomic_DNA"/>
</dbReference>
<evidence type="ECO:0000313" key="10">
    <source>
        <dbReference type="Proteomes" id="UP001152797"/>
    </source>
</evidence>
<gene>
    <name evidence="7" type="ORF">C1SCF055_LOCUS10867</name>
</gene>
<evidence type="ECO:0000256" key="2">
    <source>
        <dbReference type="ARBA" id="ARBA00022679"/>
    </source>
</evidence>
<dbReference type="PANTHER" id="PTHR47936:SF1">
    <property type="entry name" value="PENTATRICOPEPTIDE REPEAT-CONTAINING PROTEIN GUN1, CHLOROPLASTIC"/>
    <property type="match status" value="1"/>
</dbReference>
<comment type="similarity">
    <text evidence="5">Belongs to the class I-like SAM-binding methyltransferase superfamily. Cation-dependent O-methyltransferase family.</text>
</comment>
<dbReference type="GO" id="GO:0032259">
    <property type="term" value="P:methylation"/>
    <property type="evidence" value="ECO:0007669"/>
    <property type="project" value="UniProtKB-KW"/>
</dbReference>
<sequence length="624" mass="69004">VAALELLRRMDEMLLQPDAISLNAAISSCSQGQRWAAAVHLLSEMPKKKVSPDVVSYNATMNAAKEANLWPLSLQLLDEVHVLRIQPNLISFNTVLAACVRPGRWSSASRILQSMKDCSFGPDRRSWTSLVAAFARGSKWMEAYNTMQELRQMRLEADLVAFGASASACQRGHQWILALELFSEVKSANLKPDEPFCASVVTACAMGLQWEVAMSLLQSMPRRQLNATSTSSAPVLTALLETKQWERALQLFLDMPRPVADAQIYSQMIMVCEQYKLRHLHRQLLESAVNDLAGSTPGYTSLVAALALLNGTQPLPRLSPTATAKLSAAGPWRAYAKEIRLMEHVLETATEGDPESVCNAIETFGLKIAGSKGWLKVAAGDKAKVLVTAARSASNLLLEIGTYCGQSAIRLAATRRAKVVTLELDPIHAIIARTLVAFAGLSAYIEVWTGHSRDLFPILADRFERHAFDFVFMDQRGSRYEEDLATLERLELLNAEAVIVADNVLKPGAPRFLWRLCKSSDFETEVVRVNEFAMPVEDWMSVSFRRGKLGKSPNTPTLPNELGELSQAADEMRNRAQTAGGVSFREWSTFAEMMRERLHHHGIAATSDVQSLPRLERKTCCMGS</sequence>
<dbReference type="PANTHER" id="PTHR47936">
    <property type="entry name" value="PPR_LONG DOMAIN-CONTAINING PROTEIN"/>
    <property type="match status" value="1"/>
</dbReference>